<dbReference type="RefSeq" id="WP_053476624.1">
    <property type="nucleotide sequence ID" value="NZ_CP041305.1"/>
</dbReference>
<accession>A0A0Q3VHT5</accession>
<evidence type="ECO:0000256" key="4">
    <source>
        <dbReference type="ARBA" id="ARBA00022989"/>
    </source>
</evidence>
<evidence type="ECO:0000256" key="2">
    <source>
        <dbReference type="ARBA" id="ARBA00022475"/>
    </source>
</evidence>
<evidence type="ECO:0000259" key="7">
    <source>
        <dbReference type="Pfam" id="PF13396"/>
    </source>
</evidence>
<keyword evidence="2" id="KW-1003">Cell membrane</keyword>
<name>A0A0Q3VHT5_9BACI</name>
<keyword evidence="5 6" id="KW-0472">Membrane</keyword>
<keyword evidence="9" id="KW-1185">Reference proteome</keyword>
<evidence type="ECO:0000313" key="9">
    <source>
        <dbReference type="Proteomes" id="UP000050996"/>
    </source>
</evidence>
<comment type="subcellular location">
    <subcellularLocation>
        <location evidence="1">Cell membrane</location>
        <topology evidence="1">Multi-pass membrane protein</topology>
    </subcellularLocation>
</comment>
<evidence type="ECO:0000256" key="6">
    <source>
        <dbReference type="SAM" id="Phobius"/>
    </source>
</evidence>
<dbReference type="GO" id="GO:0005886">
    <property type="term" value="C:plasma membrane"/>
    <property type="evidence" value="ECO:0007669"/>
    <property type="project" value="UniProtKB-SubCell"/>
</dbReference>
<keyword evidence="3 6" id="KW-0812">Transmembrane</keyword>
<feature type="domain" description="Cardiolipin synthase N-terminal" evidence="7">
    <location>
        <begin position="24"/>
        <end position="66"/>
    </location>
</feature>
<evidence type="ECO:0000256" key="1">
    <source>
        <dbReference type="ARBA" id="ARBA00004651"/>
    </source>
</evidence>
<reference evidence="8 9" key="1">
    <citation type="submission" date="2015-09" db="EMBL/GenBank/DDBJ databases">
        <title>Genome sequencing project for genomic taxonomy and phylogenomics of Bacillus-like bacteria.</title>
        <authorList>
            <person name="Liu B."/>
            <person name="Wang J."/>
            <person name="Zhu Y."/>
            <person name="Liu G."/>
            <person name="Chen Q."/>
            <person name="Chen Z."/>
            <person name="Lan J."/>
            <person name="Che J."/>
            <person name="Ge C."/>
            <person name="Shi H."/>
            <person name="Pan Z."/>
            <person name="Liu X."/>
        </authorList>
    </citation>
    <scope>NUCLEOTIDE SEQUENCE [LARGE SCALE GENOMIC DNA]</scope>
    <source>
        <strain evidence="8 9">FJAT-18043</strain>
    </source>
</reference>
<feature type="transmembrane region" description="Helical" evidence="6">
    <location>
        <begin position="45"/>
        <end position="64"/>
    </location>
</feature>
<organism evidence="8 9">
    <name type="scientific">Cytobacillus solani</name>
    <dbReference type="NCBI Taxonomy" id="1637975"/>
    <lineage>
        <taxon>Bacteria</taxon>
        <taxon>Bacillati</taxon>
        <taxon>Bacillota</taxon>
        <taxon>Bacilli</taxon>
        <taxon>Bacillales</taxon>
        <taxon>Bacillaceae</taxon>
        <taxon>Cytobacillus</taxon>
    </lineage>
</organism>
<evidence type="ECO:0000256" key="5">
    <source>
        <dbReference type="ARBA" id="ARBA00023136"/>
    </source>
</evidence>
<evidence type="ECO:0000313" key="8">
    <source>
        <dbReference type="EMBL" id="KQL20087.1"/>
    </source>
</evidence>
<protein>
    <submittedName>
        <fullName evidence="8">Transcriptional regulator</fullName>
    </submittedName>
</protein>
<dbReference type="Proteomes" id="UP000050996">
    <property type="component" value="Unassembled WGS sequence"/>
</dbReference>
<sequence>MELSQVNWEVIIPIVAPIILIQLILLAIAIIDLVRIEKVNGPKWVWILVILFVNIVGPILYFVIGRRND</sequence>
<dbReference type="Pfam" id="PF13396">
    <property type="entry name" value="PLDc_N"/>
    <property type="match status" value="1"/>
</dbReference>
<evidence type="ECO:0000256" key="3">
    <source>
        <dbReference type="ARBA" id="ARBA00022692"/>
    </source>
</evidence>
<dbReference type="EMBL" id="LJIX01000006">
    <property type="protein sequence ID" value="KQL20087.1"/>
    <property type="molecule type" value="Genomic_DNA"/>
</dbReference>
<dbReference type="InterPro" id="IPR027379">
    <property type="entry name" value="CLS_N"/>
</dbReference>
<gene>
    <name evidence="8" type="ORF">AN957_16945</name>
</gene>
<feature type="transmembrane region" description="Helical" evidence="6">
    <location>
        <begin position="12"/>
        <end position="33"/>
    </location>
</feature>
<comment type="caution">
    <text evidence="8">The sequence shown here is derived from an EMBL/GenBank/DDBJ whole genome shotgun (WGS) entry which is preliminary data.</text>
</comment>
<dbReference type="STRING" id="1637975.AN957_16945"/>
<dbReference type="AlphaFoldDB" id="A0A0Q3VHT5"/>
<proteinExistence type="predicted"/>
<dbReference type="PATRIC" id="fig|1637975.4.peg.3309"/>
<keyword evidence="4 6" id="KW-1133">Transmembrane helix</keyword>